<evidence type="ECO:0000313" key="1">
    <source>
        <dbReference type="EMBL" id="GMF62006.1"/>
    </source>
</evidence>
<gene>
    <name evidence="1" type="ORF">Pfra01_002702600</name>
</gene>
<name>A0A9W7D629_9STRA</name>
<proteinExistence type="predicted"/>
<evidence type="ECO:0000313" key="2">
    <source>
        <dbReference type="Proteomes" id="UP001165121"/>
    </source>
</evidence>
<dbReference type="AlphaFoldDB" id="A0A9W7D629"/>
<dbReference type="Proteomes" id="UP001165121">
    <property type="component" value="Unassembled WGS sequence"/>
</dbReference>
<keyword evidence="2" id="KW-1185">Reference proteome</keyword>
<comment type="caution">
    <text evidence="1">The sequence shown here is derived from an EMBL/GenBank/DDBJ whole genome shotgun (WGS) entry which is preliminary data.</text>
</comment>
<accession>A0A9W7D629</accession>
<dbReference type="OrthoDB" id="125794at2759"/>
<organism evidence="1 2">
    <name type="scientific">Phytophthora fragariaefolia</name>
    <dbReference type="NCBI Taxonomy" id="1490495"/>
    <lineage>
        <taxon>Eukaryota</taxon>
        <taxon>Sar</taxon>
        <taxon>Stramenopiles</taxon>
        <taxon>Oomycota</taxon>
        <taxon>Peronosporomycetes</taxon>
        <taxon>Peronosporales</taxon>
        <taxon>Peronosporaceae</taxon>
        <taxon>Phytophthora</taxon>
    </lineage>
</organism>
<protein>
    <submittedName>
        <fullName evidence="1">Unnamed protein product</fullName>
    </submittedName>
</protein>
<sequence>MDNTHVRLVKDLETSFEIFQAICEKYEGVSSHGDLYFIQGYLMKFKYEEGSDLTDFFIKLEQAMDAGSSATESVMTDG</sequence>
<dbReference type="EMBL" id="BSXT01006129">
    <property type="protein sequence ID" value="GMF62006.1"/>
    <property type="molecule type" value="Genomic_DNA"/>
</dbReference>
<reference evidence="1" key="1">
    <citation type="submission" date="2023-04" db="EMBL/GenBank/DDBJ databases">
        <title>Phytophthora fragariaefolia NBRC 109709.</title>
        <authorList>
            <person name="Ichikawa N."/>
            <person name="Sato H."/>
            <person name="Tonouchi N."/>
        </authorList>
    </citation>
    <scope>NUCLEOTIDE SEQUENCE</scope>
    <source>
        <strain evidence="1">NBRC 109709</strain>
    </source>
</reference>